<dbReference type="EMBL" id="KN817722">
    <property type="protein sequence ID" value="KJA13687.1"/>
    <property type="molecule type" value="Genomic_DNA"/>
</dbReference>
<evidence type="ECO:0000256" key="1">
    <source>
        <dbReference type="SAM" id="Phobius"/>
    </source>
</evidence>
<dbReference type="AlphaFoldDB" id="A0A0D2KGR3"/>
<proteinExistence type="predicted"/>
<evidence type="ECO:0008006" key="4">
    <source>
        <dbReference type="Google" id="ProtNLM"/>
    </source>
</evidence>
<keyword evidence="1" id="KW-0472">Membrane</keyword>
<dbReference type="OrthoDB" id="194289at2759"/>
<feature type="transmembrane region" description="Helical" evidence="1">
    <location>
        <begin position="251"/>
        <end position="272"/>
    </location>
</feature>
<keyword evidence="3" id="KW-1185">Reference proteome</keyword>
<gene>
    <name evidence="2" type="ORF">HYPSUDRAFT_220796</name>
</gene>
<keyword evidence="1" id="KW-0812">Transmembrane</keyword>
<dbReference type="OMA" id="TYRFWLT"/>
<name>A0A0D2KGR3_HYPSF</name>
<protein>
    <recommendedName>
        <fullName evidence="4">Mnn4-regulates the mannosylphosphorylation</fullName>
    </recommendedName>
</protein>
<evidence type="ECO:0000313" key="3">
    <source>
        <dbReference type="Proteomes" id="UP000054270"/>
    </source>
</evidence>
<dbReference type="STRING" id="945553.A0A0D2KGR3"/>
<dbReference type="PANTHER" id="PTHR15887:SF1">
    <property type="entry name" value="TRANSMEMBRANE PROTEIN 69"/>
    <property type="match status" value="1"/>
</dbReference>
<dbReference type="InterPro" id="IPR021836">
    <property type="entry name" value="DUF3429"/>
</dbReference>
<sequence>MNYLFRPILRSAAVQPTALISKNRPLRVSCPAFVGLTSTITHARHVASQVSNRPGSQSLEHAATNVKEEIGNSAADLAKVIAGANVTAGIADSSADSFIGITSKVAHEVPQPILTLGLAGGIPYIGASMTTVYLAYKAELASHGIAVGMDPGVALTILDQALNLQVTYGAVMLSALGALHWGMEFAGYGGHKGYRRLALGLAPMMIAWPTLGMQPMTALIVQWVGFTGLWYADSKVTMLGWAPKWYSQYRFYLSILVGTCIIGSLAGTSYWGPVAGHGFLSHELDELREERKKHMPVSRGTVEGAIEAVPAPEDAEYFTAIHKRDIKNTPQSK</sequence>
<accession>A0A0D2KGR3</accession>
<reference evidence="3" key="1">
    <citation type="submission" date="2014-04" db="EMBL/GenBank/DDBJ databases">
        <title>Evolutionary Origins and Diversification of the Mycorrhizal Mutualists.</title>
        <authorList>
            <consortium name="DOE Joint Genome Institute"/>
            <consortium name="Mycorrhizal Genomics Consortium"/>
            <person name="Kohler A."/>
            <person name="Kuo A."/>
            <person name="Nagy L.G."/>
            <person name="Floudas D."/>
            <person name="Copeland A."/>
            <person name="Barry K.W."/>
            <person name="Cichocki N."/>
            <person name="Veneault-Fourrey C."/>
            <person name="LaButti K."/>
            <person name="Lindquist E.A."/>
            <person name="Lipzen A."/>
            <person name="Lundell T."/>
            <person name="Morin E."/>
            <person name="Murat C."/>
            <person name="Riley R."/>
            <person name="Ohm R."/>
            <person name="Sun H."/>
            <person name="Tunlid A."/>
            <person name="Henrissat B."/>
            <person name="Grigoriev I.V."/>
            <person name="Hibbett D.S."/>
            <person name="Martin F."/>
        </authorList>
    </citation>
    <scope>NUCLEOTIDE SEQUENCE [LARGE SCALE GENOMIC DNA]</scope>
    <source>
        <strain evidence="3">FD-334 SS-4</strain>
    </source>
</reference>
<evidence type="ECO:0000313" key="2">
    <source>
        <dbReference type="EMBL" id="KJA13687.1"/>
    </source>
</evidence>
<dbReference type="Proteomes" id="UP000054270">
    <property type="component" value="Unassembled WGS sequence"/>
</dbReference>
<dbReference type="PANTHER" id="PTHR15887">
    <property type="entry name" value="TRANSMEMBRANE PROTEIN 69"/>
    <property type="match status" value="1"/>
</dbReference>
<dbReference type="Pfam" id="PF11911">
    <property type="entry name" value="DUF3429"/>
    <property type="match status" value="1"/>
</dbReference>
<keyword evidence="1" id="KW-1133">Transmembrane helix</keyword>
<feature type="transmembrane region" description="Helical" evidence="1">
    <location>
        <begin position="206"/>
        <end position="231"/>
    </location>
</feature>
<organism evidence="2 3">
    <name type="scientific">Hypholoma sublateritium (strain FD-334 SS-4)</name>
    <dbReference type="NCBI Taxonomy" id="945553"/>
    <lineage>
        <taxon>Eukaryota</taxon>
        <taxon>Fungi</taxon>
        <taxon>Dikarya</taxon>
        <taxon>Basidiomycota</taxon>
        <taxon>Agaricomycotina</taxon>
        <taxon>Agaricomycetes</taxon>
        <taxon>Agaricomycetidae</taxon>
        <taxon>Agaricales</taxon>
        <taxon>Agaricineae</taxon>
        <taxon>Strophariaceae</taxon>
        <taxon>Hypholoma</taxon>
    </lineage>
</organism>